<dbReference type="Gene3D" id="2.60.40.640">
    <property type="match status" value="1"/>
</dbReference>
<dbReference type="AlphaFoldDB" id="A0AA37GSJ0"/>
<evidence type="ECO:0008006" key="3">
    <source>
        <dbReference type="Google" id="ProtNLM"/>
    </source>
</evidence>
<dbReference type="Proteomes" id="UP001055172">
    <property type="component" value="Unassembled WGS sequence"/>
</dbReference>
<accession>A0AA37GSJ0</accession>
<protein>
    <recommendedName>
        <fullName evidence="3">Arrestin-like N-terminal domain-containing protein</fullName>
    </recommendedName>
</protein>
<name>A0AA37GSJ0_9PEZI</name>
<organism evidence="1 2">
    <name type="scientific">Colletotrichum liriopes</name>
    <dbReference type="NCBI Taxonomy" id="708192"/>
    <lineage>
        <taxon>Eukaryota</taxon>
        <taxon>Fungi</taxon>
        <taxon>Dikarya</taxon>
        <taxon>Ascomycota</taxon>
        <taxon>Pezizomycotina</taxon>
        <taxon>Sordariomycetes</taxon>
        <taxon>Hypocreomycetidae</taxon>
        <taxon>Glomerellales</taxon>
        <taxon>Glomerellaceae</taxon>
        <taxon>Colletotrichum</taxon>
        <taxon>Colletotrichum spaethianum species complex</taxon>
    </lineage>
</organism>
<evidence type="ECO:0000313" key="1">
    <source>
        <dbReference type="EMBL" id="GJC86433.1"/>
    </source>
</evidence>
<evidence type="ECO:0000313" key="2">
    <source>
        <dbReference type="Proteomes" id="UP001055172"/>
    </source>
</evidence>
<proteinExistence type="predicted"/>
<reference evidence="1 2" key="1">
    <citation type="submission" date="2021-07" db="EMBL/GenBank/DDBJ databases">
        <title>Genome data of Colletotrichum spaethianum.</title>
        <authorList>
            <person name="Utami Y.D."/>
            <person name="Hiruma K."/>
        </authorList>
    </citation>
    <scope>NUCLEOTIDE SEQUENCE [LARGE SCALE GENOMIC DNA]</scope>
    <source>
        <strain evidence="1 2">MAFF 242679</strain>
    </source>
</reference>
<comment type="caution">
    <text evidence="1">The sequence shown here is derived from an EMBL/GenBank/DDBJ whole genome shotgun (WGS) entry which is preliminary data.</text>
</comment>
<dbReference type="EMBL" id="BPPX01000021">
    <property type="protein sequence ID" value="GJC86433.1"/>
    <property type="molecule type" value="Genomic_DNA"/>
</dbReference>
<sequence>MSQTELKQSLDLSIQLLDPQPLLYGGSVILGHVVRKSSIITPLATVLVRLLGRAKAEVTINEGDNGYRQCRSCFNFWPDSAITEVIHEGPIQVTPSGSENQSWAFTLALPTHTDARSFDSFVEDSERKACFLYPGGKVDSAAGIPEQLLPGSFFFGHDSGKKFHGLVEYWIEAELVVQGKGSIAKATLPIKVSVPPTLAPPISDFGLVKREMSGSVSSQRLLPGMECAELTFKQKTQKLFGSSKVPKFHYTLNVQYPTIIQMGSNASIPFLLHISPDKENTTSVIKDVPQTVTIKSMQLELHSITGIRCPGTPEPEEASKTHKVLLATISSLYPANAQNIVNVVLPSGPEEEPLDLGAVLDLRLDDLGRVLHGTTMWRDYLGIKILPTFVSYCVRVEHLLRWDVCLSVAGETWKCGGIQKILVLRP</sequence>
<keyword evidence="2" id="KW-1185">Reference proteome</keyword>
<gene>
    <name evidence="1" type="ORF">ColLi_09271</name>
</gene>
<dbReference type="InterPro" id="IPR014752">
    <property type="entry name" value="Arrestin-like_C"/>
</dbReference>